<proteinExistence type="inferred from homology"/>
<keyword evidence="3" id="KW-0238">DNA-binding</keyword>
<dbReference type="PANTHER" id="PTHR30537:SF5">
    <property type="entry name" value="HTH-TYPE TRANSCRIPTIONAL ACTIVATOR TTDR-RELATED"/>
    <property type="match status" value="1"/>
</dbReference>
<dbReference type="InterPro" id="IPR036390">
    <property type="entry name" value="WH_DNA-bd_sf"/>
</dbReference>
<dbReference type="InterPro" id="IPR036388">
    <property type="entry name" value="WH-like_DNA-bd_sf"/>
</dbReference>
<evidence type="ECO:0000256" key="3">
    <source>
        <dbReference type="ARBA" id="ARBA00023125"/>
    </source>
</evidence>
<evidence type="ECO:0000313" key="7">
    <source>
        <dbReference type="Proteomes" id="UP000196880"/>
    </source>
</evidence>
<evidence type="ECO:0000256" key="2">
    <source>
        <dbReference type="ARBA" id="ARBA00023015"/>
    </source>
</evidence>
<name>A0A210RWJ7_9BURK</name>
<gene>
    <name evidence="6" type="ORF">B6A14_05890</name>
</gene>
<dbReference type="Gene3D" id="1.10.10.10">
    <property type="entry name" value="Winged helix-like DNA-binding domain superfamily/Winged helix DNA-binding domain"/>
    <property type="match status" value="1"/>
</dbReference>
<dbReference type="GO" id="GO:0043565">
    <property type="term" value="F:sequence-specific DNA binding"/>
    <property type="evidence" value="ECO:0007669"/>
    <property type="project" value="TreeGrafter"/>
</dbReference>
<protein>
    <submittedName>
        <fullName evidence="6">LysR family transcriptional regulator</fullName>
    </submittedName>
</protein>
<dbReference type="GO" id="GO:0006351">
    <property type="term" value="P:DNA-templated transcription"/>
    <property type="evidence" value="ECO:0007669"/>
    <property type="project" value="TreeGrafter"/>
</dbReference>
<dbReference type="FunFam" id="1.10.10.10:FF:000001">
    <property type="entry name" value="LysR family transcriptional regulator"/>
    <property type="match status" value="1"/>
</dbReference>
<dbReference type="InterPro" id="IPR005119">
    <property type="entry name" value="LysR_subst-bd"/>
</dbReference>
<evidence type="ECO:0000313" key="6">
    <source>
        <dbReference type="EMBL" id="OWF65331.1"/>
    </source>
</evidence>
<comment type="caution">
    <text evidence="6">The sequence shown here is derived from an EMBL/GenBank/DDBJ whole genome shotgun (WGS) entry which is preliminary data.</text>
</comment>
<dbReference type="PANTHER" id="PTHR30537">
    <property type="entry name" value="HTH-TYPE TRANSCRIPTIONAL REGULATOR"/>
    <property type="match status" value="1"/>
</dbReference>
<evidence type="ECO:0000256" key="1">
    <source>
        <dbReference type="ARBA" id="ARBA00009437"/>
    </source>
</evidence>
<evidence type="ECO:0000256" key="4">
    <source>
        <dbReference type="ARBA" id="ARBA00023163"/>
    </source>
</evidence>
<organism evidence="6 7">
    <name type="scientific">Polynucleobacter hirudinilacicola</name>
    <dbReference type="NCBI Taxonomy" id="1743166"/>
    <lineage>
        <taxon>Bacteria</taxon>
        <taxon>Pseudomonadati</taxon>
        <taxon>Pseudomonadota</taxon>
        <taxon>Betaproteobacteria</taxon>
        <taxon>Burkholderiales</taxon>
        <taxon>Burkholderiaceae</taxon>
        <taxon>Polynucleobacter</taxon>
    </lineage>
</organism>
<dbReference type="SUPFAM" id="SSF53850">
    <property type="entry name" value="Periplasmic binding protein-like II"/>
    <property type="match status" value="1"/>
</dbReference>
<dbReference type="Gene3D" id="3.40.190.290">
    <property type="match status" value="1"/>
</dbReference>
<sequence>MDRVQGISLFIRVVETGSFSKAAEDLGITQPTATKFVASMEKRLGALLLHRSTRGVTPTEIGKIYYEKCKLIAREIEEADDIASLMQSKVRGKLTISSSVAFGRRVLTPSILEFMSQHPELEVNLNMDDRYINLVEQGVDLAIRMRRLPDSSLGSRFLGTNPWVLVATPQYLNDHSVPQAPEDIQRHRALIYSTVQADHRWNFTGKSGQSESIEVKGPFTSNNLSSILSAARAGMGLAALPSYVAHQSIKDGILKPILEDWSLPSQEIHAVFSSPKHVPTKVGRCIDWLQGQFKGEWWKGLPAAKSE</sequence>
<keyword evidence="7" id="KW-1185">Reference proteome</keyword>
<dbReference type="EMBL" id="NAIA01000003">
    <property type="protein sequence ID" value="OWF65331.1"/>
    <property type="molecule type" value="Genomic_DNA"/>
</dbReference>
<dbReference type="SUPFAM" id="SSF46785">
    <property type="entry name" value="Winged helix' DNA-binding domain"/>
    <property type="match status" value="1"/>
</dbReference>
<keyword evidence="4" id="KW-0804">Transcription</keyword>
<dbReference type="OrthoDB" id="8705920at2"/>
<feature type="domain" description="HTH lysR-type" evidence="5">
    <location>
        <begin position="1"/>
        <end position="59"/>
    </location>
</feature>
<dbReference type="InterPro" id="IPR058163">
    <property type="entry name" value="LysR-type_TF_proteobact-type"/>
</dbReference>
<dbReference type="RefSeq" id="WP_087909523.1">
    <property type="nucleotide sequence ID" value="NZ_NAIA01000003.1"/>
</dbReference>
<dbReference type="Proteomes" id="UP000196880">
    <property type="component" value="Unassembled WGS sequence"/>
</dbReference>
<reference evidence="6 7" key="1">
    <citation type="submission" date="2017-03" db="EMBL/GenBank/DDBJ databases">
        <title>New species Polynucleobacter sp. MWH-EgelM1-30-B4.</title>
        <authorList>
            <person name="Hahn M.W."/>
        </authorList>
    </citation>
    <scope>NUCLEOTIDE SEQUENCE [LARGE SCALE GENOMIC DNA]</scope>
    <source>
        <strain evidence="6 7">MWH-EgelM1-30-B4</strain>
    </source>
</reference>
<evidence type="ECO:0000259" key="5">
    <source>
        <dbReference type="PROSITE" id="PS50931"/>
    </source>
</evidence>
<dbReference type="PROSITE" id="PS50931">
    <property type="entry name" value="HTH_LYSR"/>
    <property type="match status" value="1"/>
</dbReference>
<accession>A0A210RWJ7</accession>
<dbReference type="InterPro" id="IPR000847">
    <property type="entry name" value="LysR_HTH_N"/>
</dbReference>
<dbReference type="Pfam" id="PF03466">
    <property type="entry name" value="LysR_substrate"/>
    <property type="match status" value="1"/>
</dbReference>
<comment type="similarity">
    <text evidence="1">Belongs to the LysR transcriptional regulatory family.</text>
</comment>
<dbReference type="GO" id="GO:0003700">
    <property type="term" value="F:DNA-binding transcription factor activity"/>
    <property type="evidence" value="ECO:0007669"/>
    <property type="project" value="InterPro"/>
</dbReference>
<keyword evidence="2" id="KW-0805">Transcription regulation</keyword>
<dbReference type="CDD" id="cd08422">
    <property type="entry name" value="PBP2_CrgA_like"/>
    <property type="match status" value="1"/>
</dbReference>
<dbReference type="Pfam" id="PF00126">
    <property type="entry name" value="HTH_1"/>
    <property type="match status" value="1"/>
</dbReference>
<dbReference type="AlphaFoldDB" id="A0A210RWJ7"/>